<evidence type="ECO:0000259" key="12">
    <source>
        <dbReference type="Pfam" id="PF00263"/>
    </source>
</evidence>
<dbReference type="PRINTS" id="PR01032">
    <property type="entry name" value="PHAGEIV"/>
</dbReference>
<evidence type="ECO:0000256" key="1">
    <source>
        <dbReference type="ARBA" id="ARBA00004442"/>
    </source>
</evidence>
<keyword evidence="15" id="KW-1185">Reference proteome</keyword>
<evidence type="ECO:0000256" key="9">
    <source>
        <dbReference type="RuleBase" id="RU004004"/>
    </source>
</evidence>
<feature type="region of interest" description="Disordered" evidence="10">
    <location>
        <begin position="73"/>
        <end position="101"/>
    </location>
</feature>
<dbReference type="InterPro" id="IPR013356">
    <property type="entry name" value="T2SS_GspD"/>
</dbReference>
<evidence type="ECO:0000256" key="10">
    <source>
        <dbReference type="SAM" id="MobiDB-lite"/>
    </source>
</evidence>
<reference evidence="14" key="2">
    <citation type="submission" date="2023-07" db="EMBL/GenBank/DDBJ databases">
        <authorList>
            <person name="Shen H."/>
        </authorList>
    </citation>
    <scope>NUCLEOTIDE SEQUENCE</scope>
    <source>
        <strain evidence="14">TNR-22</strain>
    </source>
</reference>
<dbReference type="InterPro" id="IPR001775">
    <property type="entry name" value="GspD/PilQ"/>
</dbReference>
<evidence type="ECO:0000256" key="4">
    <source>
        <dbReference type="ARBA" id="ARBA00022452"/>
    </source>
</evidence>
<evidence type="ECO:0000256" key="3">
    <source>
        <dbReference type="ARBA" id="ARBA00022448"/>
    </source>
</evidence>
<feature type="region of interest" description="Disordered" evidence="10">
    <location>
        <begin position="395"/>
        <end position="416"/>
    </location>
</feature>
<feature type="signal peptide" evidence="11">
    <location>
        <begin position="1"/>
        <end position="22"/>
    </location>
</feature>
<dbReference type="PRINTS" id="PR00811">
    <property type="entry name" value="BCTERIALGSPD"/>
</dbReference>
<dbReference type="Pfam" id="PF00263">
    <property type="entry name" value="Secretin"/>
    <property type="match status" value="1"/>
</dbReference>
<comment type="similarity">
    <text evidence="2">Belongs to the bacterial secretin family. GSP D subfamily.</text>
</comment>
<feature type="chain" id="PRO_5045055300" evidence="11">
    <location>
        <begin position="23"/>
        <end position="734"/>
    </location>
</feature>
<keyword evidence="7" id="KW-0472">Membrane</keyword>
<keyword evidence="8" id="KW-0998">Cell outer membrane</keyword>
<dbReference type="InterPro" id="IPR004846">
    <property type="entry name" value="T2SS/T3SS_dom"/>
</dbReference>
<comment type="subcellular location">
    <subcellularLocation>
        <location evidence="1 9">Cell outer membrane</location>
    </subcellularLocation>
</comment>
<organism evidence="14 15">
    <name type="scientific">Rhizobium alvei</name>
    <dbReference type="NCBI Taxonomy" id="1132659"/>
    <lineage>
        <taxon>Bacteria</taxon>
        <taxon>Pseudomonadati</taxon>
        <taxon>Pseudomonadota</taxon>
        <taxon>Alphaproteobacteria</taxon>
        <taxon>Hyphomicrobiales</taxon>
        <taxon>Rhizobiaceae</taxon>
        <taxon>Rhizobium/Agrobacterium group</taxon>
        <taxon>Rhizobium</taxon>
    </lineage>
</organism>
<comment type="caution">
    <text evidence="14">The sequence shown here is derived from an EMBL/GenBank/DDBJ whole genome shotgun (WGS) entry which is preliminary data.</text>
</comment>
<evidence type="ECO:0000313" key="14">
    <source>
        <dbReference type="EMBL" id="MDO6966462.1"/>
    </source>
</evidence>
<keyword evidence="5 11" id="KW-0732">Signal</keyword>
<dbReference type="Pfam" id="PF03958">
    <property type="entry name" value="Secretin_N"/>
    <property type="match status" value="1"/>
</dbReference>
<dbReference type="InterPro" id="IPR050810">
    <property type="entry name" value="Bact_Secretion_Sys_Channel"/>
</dbReference>
<proteinExistence type="inferred from homology"/>
<keyword evidence="4" id="KW-0812">Transmembrane</keyword>
<gene>
    <name evidence="14" type="primary">gspD</name>
    <name evidence="14" type="ORF">Q4481_21115</name>
</gene>
<dbReference type="Proteomes" id="UP001174932">
    <property type="component" value="Unassembled WGS sequence"/>
</dbReference>
<protein>
    <submittedName>
        <fullName evidence="14">Type II secretion system secretin GspD</fullName>
    </submittedName>
</protein>
<feature type="domain" description="Type II/III secretion system secretin-like" evidence="12">
    <location>
        <begin position="540"/>
        <end position="708"/>
    </location>
</feature>
<dbReference type="RefSeq" id="WP_304378390.1">
    <property type="nucleotide sequence ID" value="NZ_JAUOZU010000018.1"/>
</dbReference>
<dbReference type="PROSITE" id="PS51257">
    <property type="entry name" value="PROKAR_LIPOPROTEIN"/>
    <property type="match status" value="1"/>
</dbReference>
<dbReference type="PANTHER" id="PTHR30332">
    <property type="entry name" value="PROBABLE GENERAL SECRETION PATHWAY PROTEIN D"/>
    <property type="match status" value="1"/>
</dbReference>
<evidence type="ECO:0000256" key="8">
    <source>
        <dbReference type="ARBA" id="ARBA00023237"/>
    </source>
</evidence>
<dbReference type="InterPro" id="IPR005644">
    <property type="entry name" value="NolW-like"/>
</dbReference>
<name>A0ABT8YRW2_9HYPH</name>
<dbReference type="NCBIfam" id="TIGR02517">
    <property type="entry name" value="type_II_gspD"/>
    <property type="match status" value="1"/>
</dbReference>
<evidence type="ECO:0000256" key="11">
    <source>
        <dbReference type="SAM" id="SignalP"/>
    </source>
</evidence>
<feature type="domain" description="NolW-like" evidence="13">
    <location>
        <begin position="337"/>
        <end position="474"/>
    </location>
</feature>
<keyword evidence="3 9" id="KW-0813">Transport</keyword>
<evidence type="ECO:0000259" key="13">
    <source>
        <dbReference type="Pfam" id="PF03958"/>
    </source>
</evidence>
<dbReference type="EMBL" id="JAUOZU010000018">
    <property type="protein sequence ID" value="MDO6966462.1"/>
    <property type="molecule type" value="Genomic_DNA"/>
</dbReference>
<dbReference type="Gene3D" id="3.30.1370.120">
    <property type="match status" value="3"/>
</dbReference>
<dbReference type="InterPro" id="IPR038591">
    <property type="entry name" value="NolW-like_sf"/>
</dbReference>
<reference evidence="14" key="1">
    <citation type="journal article" date="2015" name="Int. J. Syst. Evol. Microbiol.">
        <title>Rhizobium alvei sp. nov., isolated from a freshwater river.</title>
        <authorList>
            <person name="Sheu S.Y."/>
            <person name="Huang H.W."/>
            <person name="Young C.C."/>
            <person name="Chen W.M."/>
        </authorList>
    </citation>
    <scope>NUCLEOTIDE SEQUENCE</scope>
    <source>
        <strain evidence="14">TNR-22</strain>
    </source>
</reference>
<evidence type="ECO:0000313" key="15">
    <source>
        <dbReference type="Proteomes" id="UP001174932"/>
    </source>
</evidence>
<evidence type="ECO:0000256" key="7">
    <source>
        <dbReference type="ARBA" id="ARBA00023136"/>
    </source>
</evidence>
<dbReference type="Gene3D" id="3.55.50.30">
    <property type="match status" value="1"/>
</dbReference>
<accession>A0ABT8YRW2</accession>
<sequence>MKTIAKTGVALVLAATMAGCSATDLTSGLDTAGPRLYSPNRNTEKGYINTRAINDAAGRPIYAKNEYYEASLNEGDGQPVITGPDGNQPDETGVPGGRRFKPGEKVTLKFDNEPLSKVIQRMLGGILRVNYVAPPDLQGSVTFKTEEPIPADQVLLVLRDLLARNNLAIRRVSNVYHIDTPEKLEALQTNSNASQLDNATTKVIKIPNGRAVEFARVISTLVPAGTQVSAIESSSSILVKGRPEDFESVSSLIDTLVQTGVVDQRIAIIPLREAAPEQIAEQIMKVYSAFGTAAVVVIPLESRQALLVAATSNSTINNIRRLVRQLDVNLSEKMDLRVIQLTNLNAKEVADEMTKLFGGEVAAVENATDQATAPNSNVTAAAKDLATQGVDARMGTDQDANTQAAASEKDGVNYDPAAADENAANASATSISPGSDGISIVANERSNSLLIRSSFKDYKRIKEVVAALDVPAGQVVIEATILEVTINDRLRYGVQTFLKSKGLSLRSAELTAPADPGNAGFTGVLSQKIGSVDVGAVVDALKSITTVKVVSSPYLTVTNNKEARLAVGDQIPYTTTSQTSNSGGAVTVTQEVNTRDTGIILKVTPLIRPDNSVTLEISQEVSTPREEATGDSKGTNPVIAQRSIESQITVDSGATALLGGLIQDRMNKTKNGIPVLGDVPVLGTLFSQTNTTNARTELVVLITPRVVRRSNQLEYLTEQLRWQTSIRPNSVIKK</sequence>
<evidence type="ECO:0000256" key="6">
    <source>
        <dbReference type="ARBA" id="ARBA00022927"/>
    </source>
</evidence>
<evidence type="ECO:0000256" key="5">
    <source>
        <dbReference type="ARBA" id="ARBA00022729"/>
    </source>
</evidence>
<evidence type="ECO:0000256" key="2">
    <source>
        <dbReference type="ARBA" id="ARBA00006980"/>
    </source>
</evidence>
<dbReference type="PANTHER" id="PTHR30332:SF25">
    <property type="entry name" value="SECRETIN XPSD"/>
    <property type="match status" value="1"/>
</dbReference>
<keyword evidence="4" id="KW-1134">Transmembrane beta strand</keyword>
<keyword evidence="6" id="KW-0653">Protein transport</keyword>